<dbReference type="EMBL" id="JYDU01000001">
    <property type="protein sequence ID" value="KRY01838.1"/>
    <property type="molecule type" value="Genomic_DNA"/>
</dbReference>
<evidence type="ECO:0000313" key="2">
    <source>
        <dbReference type="Proteomes" id="UP000054815"/>
    </source>
</evidence>
<sequence length="60" mass="6809">MILRANTCLAVEDRVYVAHNSHCGTNPSNHLQSRIPTAFRPTRQPEASLSRLHDVLDRLE</sequence>
<accession>A0A0V0YND0</accession>
<gene>
    <name evidence="1" type="ORF">T4E_630</name>
</gene>
<evidence type="ECO:0000313" key="1">
    <source>
        <dbReference type="EMBL" id="KRY01838.1"/>
    </source>
</evidence>
<reference evidence="1 2" key="1">
    <citation type="submission" date="2015-01" db="EMBL/GenBank/DDBJ databases">
        <title>Evolution of Trichinella species and genotypes.</title>
        <authorList>
            <person name="Korhonen P.K."/>
            <person name="Edoardo P."/>
            <person name="Giuseppe L.R."/>
            <person name="Gasser R.B."/>
        </authorList>
    </citation>
    <scope>NUCLEOTIDE SEQUENCE [LARGE SCALE GENOMIC DNA]</scope>
    <source>
        <strain evidence="1">ISS141</strain>
    </source>
</reference>
<proteinExistence type="predicted"/>
<name>A0A0V0YND0_TRIPS</name>
<dbReference type="Proteomes" id="UP000054815">
    <property type="component" value="Unassembled WGS sequence"/>
</dbReference>
<organism evidence="1 2">
    <name type="scientific">Trichinella pseudospiralis</name>
    <name type="common">Parasitic roundworm</name>
    <dbReference type="NCBI Taxonomy" id="6337"/>
    <lineage>
        <taxon>Eukaryota</taxon>
        <taxon>Metazoa</taxon>
        <taxon>Ecdysozoa</taxon>
        <taxon>Nematoda</taxon>
        <taxon>Enoplea</taxon>
        <taxon>Dorylaimia</taxon>
        <taxon>Trichinellida</taxon>
        <taxon>Trichinellidae</taxon>
        <taxon>Trichinella</taxon>
    </lineage>
</organism>
<comment type="caution">
    <text evidence="1">The sequence shown here is derived from an EMBL/GenBank/DDBJ whole genome shotgun (WGS) entry which is preliminary data.</text>
</comment>
<protein>
    <submittedName>
        <fullName evidence="1">Uncharacterized protein</fullName>
    </submittedName>
</protein>
<dbReference type="AlphaFoldDB" id="A0A0V0YND0"/>